<gene>
    <name evidence="1" type="ORF">GS634_03100</name>
</gene>
<protein>
    <submittedName>
        <fullName evidence="1">Uncharacterized protein</fullName>
    </submittedName>
</protein>
<organism evidence="1 2">
    <name type="scientific">Ruegeria atlantica</name>
    <dbReference type="NCBI Taxonomy" id="81569"/>
    <lineage>
        <taxon>Bacteria</taxon>
        <taxon>Pseudomonadati</taxon>
        <taxon>Pseudomonadota</taxon>
        <taxon>Alphaproteobacteria</taxon>
        <taxon>Rhodobacterales</taxon>
        <taxon>Roseobacteraceae</taxon>
        <taxon>Ruegeria</taxon>
    </lineage>
</organism>
<evidence type="ECO:0000313" key="1">
    <source>
        <dbReference type="EMBL" id="NOE17106.1"/>
    </source>
</evidence>
<dbReference type="Proteomes" id="UP000597886">
    <property type="component" value="Unassembled WGS sequence"/>
</dbReference>
<comment type="caution">
    <text evidence="1">The sequence shown here is derived from an EMBL/GenBank/DDBJ whole genome shotgun (WGS) entry which is preliminary data.</text>
</comment>
<dbReference type="AlphaFoldDB" id="A0AA90YXY2"/>
<accession>A0AA90YXY2</accession>
<name>A0AA90YXY2_9RHOB</name>
<evidence type="ECO:0000313" key="2">
    <source>
        <dbReference type="Proteomes" id="UP000597886"/>
    </source>
</evidence>
<reference evidence="1" key="1">
    <citation type="submission" date="2019-12" db="EMBL/GenBank/DDBJ databases">
        <title>Ruegeria JWLKs population differentiation of coral mucus and skeleton niches.</title>
        <authorList>
            <person name="Luo D."/>
        </authorList>
    </citation>
    <scope>NUCLEOTIDE SEQUENCE</scope>
    <source>
        <strain evidence="1">HKCCD6181</strain>
    </source>
</reference>
<proteinExistence type="predicted"/>
<sequence>MRVRPEVVATVNTVRERMTKQMEREVSQSEALSFLVELGLIAMTDRK</sequence>
<dbReference type="EMBL" id="WVRA01000001">
    <property type="protein sequence ID" value="NOE17106.1"/>
    <property type="molecule type" value="Genomic_DNA"/>
</dbReference>
<dbReference type="RefSeq" id="WP_171328371.1">
    <property type="nucleotide sequence ID" value="NZ_WVRA01000001.1"/>
</dbReference>